<comment type="subcellular location">
    <subcellularLocation>
        <location evidence="1">Membrane</location>
        <topology evidence="1">Single-pass membrane protein</topology>
    </subcellularLocation>
</comment>
<gene>
    <name evidence="9" type="ORF">OCBIM_22024842mg</name>
</gene>
<dbReference type="GO" id="GO:0016757">
    <property type="term" value="F:glycosyltransferase activity"/>
    <property type="evidence" value="ECO:0007669"/>
    <property type="project" value="UniProtKB-UniRule"/>
</dbReference>
<dbReference type="EC" id="2.4.1.-" evidence="8"/>
<keyword evidence="6 8" id="KW-1133">Transmembrane helix</keyword>
<keyword evidence="7 8" id="KW-0472">Membrane</keyword>
<protein>
    <recommendedName>
        <fullName evidence="8">Glycosyltransferase family 92 protein</fullName>
        <ecNumber evidence="8">2.4.1.-</ecNumber>
    </recommendedName>
</protein>
<dbReference type="InterPro" id="IPR008166">
    <property type="entry name" value="Glyco_transf_92"/>
</dbReference>
<dbReference type="AlphaFoldDB" id="A0A0L8H0K4"/>
<evidence type="ECO:0000256" key="6">
    <source>
        <dbReference type="ARBA" id="ARBA00022989"/>
    </source>
</evidence>
<dbReference type="EMBL" id="KQ419640">
    <property type="protein sequence ID" value="KOF82732.1"/>
    <property type="molecule type" value="Genomic_DNA"/>
</dbReference>
<dbReference type="GO" id="GO:0016020">
    <property type="term" value="C:membrane"/>
    <property type="evidence" value="ECO:0007669"/>
    <property type="project" value="UniProtKB-SubCell"/>
</dbReference>
<dbReference type="Pfam" id="PF01697">
    <property type="entry name" value="Glyco_transf_92"/>
    <property type="match status" value="1"/>
</dbReference>
<keyword evidence="3 8" id="KW-0328">Glycosyltransferase</keyword>
<dbReference type="KEGG" id="obi:106873571"/>
<dbReference type="PANTHER" id="PTHR21461">
    <property type="entry name" value="GLYCOSYLTRANSFERASE FAMILY 92 PROTEIN"/>
    <property type="match status" value="1"/>
</dbReference>
<reference evidence="9" key="1">
    <citation type="submission" date="2015-07" db="EMBL/GenBank/DDBJ databases">
        <title>MeaNS - Measles Nucleotide Surveillance Program.</title>
        <authorList>
            <person name="Tran T."/>
            <person name="Druce J."/>
        </authorList>
    </citation>
    <scope>NUCLEOTIDE SEQUENCE</scope>
    <source>
        <strain evidence="9">UCB-OBI-ISO-001</strain>
        <tissue evidence="9">Gonad</tissue>
    </source>
</reference>
<accession>A0A0L8H0K4</accession>
<organism evidence="9">
    <name type="scientific">Octopus bimaculoides</name>
    <name type="common">California two-spotted octopus</name>
    <dbReference type="NCBI Taxonomy" id="37653"/>
    <lineage>
        <taxon>Eukaryota</taxon>
        <taxon>Metazoa</taxon>
        <taxon>Spiralia</taxon>
        <taxon>Lophotrochozoa</taxon>
        <taxon>Mollusca</taxon>
        <taxon>Cephalopoda</taxon>
        <taxon>Coleoidea</taxon>
        <taxon>Octopodiformes</taxon>
        <taxon>Octopoda</taxon>
        <taxon>Incirrata</taxon>
        <taxon>Octopodidae</taxon>
        <taxon>Octopus</taxon>
    </lineage>
</organism>
<sequence length="500" mass="58191">MQRDVFLLSVVLLYCIIFLMLHSHLKRINKPITQKFIAKQQENDNTVKATTAPTESVLVAEQVENLQQLQRPFPKKINILKQHQNKESFVIKRNYSEANIHMPQSIKPKLENISDSKANCSKCKKLPYSGSFQNISGIFVLTTFYDQRIPSKHRIRILAVQDAKDNRKLVCWFKNGTYLVQSYATKYEMCENHGRKFGGWIYSCLVPKGMGSIKVVYLSLYTNNILAPLTKMDLISLTKTGTKKLFGVCIPPLFGSVGMTKLVQFLELNRILGASHFHFYLHNASSSVRVILNHYAKLNLATLFEWELPSVITNNNIWYHGQLLAIQDCLYRNMANFQFLLFSDLDEFVIPRKTYTWPRLINYLKDLNKNHTSENTLGFSFKSAFFDPWQTPENSQQLSYLQRLHRSKSISNVRTKVMIQPDKVFELGIHHVSKPIFENLTITNVDPEIAMIHHYQPCMVRYEPKMQCSPKIRDATILKYTKQLQNNYNQRVKELFKDFL</sequence>
<evidence type="ECO:0000256" key="8">
    <source>
        <dbReference type="RuleBase" id="RU366017"/>
    </source>
</evidence>
<proteinExistence type="inferred from homology"/>
<evidence type="ECO:0000256" key="2">
    <source>
        <dbReference type="ARBA" id="ARBA00007647"/>
    </source>
</evidence>
<evidence type="ECO:0000256" key="7">
    <source>
        <dbReference type="ARBA" id="ARBA00023136"/>
    </source>
</evidence>
<keyword evidence="5 8" id="KW-0812">Transmembrane</keyword>
<evidence type="ECO:0000313" key="9">
    <source>
        <dbReference type="EMBL" id="KOF82732.1"/>
    </source>
</evidence>
<evidence type="ECO:0000256" key="3">
    <source>
        <dbReference type="ARBA" id="ARBA00022676"/>
    </source>
</evidence>
<evidence type="ECO:0000256" key="5">
    <source>
        <dbReference type="ARBA" id="ARBA00022692"/>
    </source>
</evidence>
<keyword evidence="4 8" id="KW-0808">Transferase</keyword>
<dbReference type="OrthoDB" id="2526284at2759"/>
<dbReference type="GO" id="GO:0005737">
    <property type="term" value="C:cytoplasm"/>
    <property type="evidence" value="ECO:0007669"/>
    <property type="project" value="TreeGrafter"/>
</dbReference>
<dbReference type="PANTHER" id="PTHR21461:SF69">
    <property type="entry name" value="GLYCOSYLTRANSFERASE FAMILY 92 PROTEIN"/>
    <property type="match status" value="1"/>
</dbReference>
<evidence type="ECO:0000256" key="1">
    <source>
        <dbReference type="ARBA" id="ARBA00004167"/>
    </source>
</evidence>
<dbReference type="OMA" id="IAKIHHY"/>
<feature type="transmembrane region" description="Helical" evidence="8">
    <location>
        <begin position="6"/>
        <end position="25"/>
    </location>
</feature>
<evidence type="ECO:0000256" key="4">
    <source>
        <dbReference type="ARBA" id="ARBA00022679"/>
    </source>
</evidence>
<comment type="similarity">
    <text evidence="2 8">Belongs to the glycosyltransferase 92 family.</text>
</comment>
<name>A0A0L8H0K4_OCTBM</name>